<dbReference type="PANTHER" id="PTHR34203">
    <property type="entry name" value="METHYLTRANSFERASE, FKBM FAMILY PROTEIN"/>
    <property type="match status" value="1"/>
</dbReference>
<dbReference type="AlphaFoldDB" id="A0A6M3ISS0"/>
<protein>
    <submittedName>
        <fullName evidence="2">Putative methyltransferase</fullName>
    </submittedName>
</protein>
<evidence type="ECO:0000313" key="2">
    <source>
        <dbReference type="EMBL" id="QJA60729.1"/>
    </source>
</evidence>
<proteinExistence type="predicted"/>
<keyword evidence="2" id="KW-0808">Transferase</keyword>
<sequence>MLFELSEQVYRPTESREAPGPGWARLWHGGFAPPELNTYSSGDLQRFAFLGVLQTYRGQHINFFELGAGYGHWSIALRMIAPSLNISYRVLAVEGEPTHYQWLAKCLEANDVANATAIHGAVDGQGGTCRFQNAYDPASRFGQRILEEKEPGGIEIRAYTLAELMASYNFSDVQLIHMDVQEREAKVIAGGIEVIECIEYILIETHTTKVEEQLKELLAPTHNLIVELPRFSRIHPPGFSRPIVGHGGGVHLWQQKGLG</sequence>
<organism evidence="2">
    <name type="scientific">viral metagenome</name>
    <dbReference type="NCBI Taxonomy" id="1070528"/>
    <lineage>
        <taxon>unclassified sequences</taxon>
        <taxon>metagenomes</taxon>
        <taxon>organismal metagenomes</taxon>
    </lineage>
</organism>
<feature type="domain" description="Methyltransferase FkbM" evidence="1">
    <location>
        <begin position="67"/>
        <end position="213"/>
    </location>
</feature>
<evidence type="ECO:0000313" key="3">
    <source>
        <dbReference type="EMBL" id="QJA80666.1"/>
    </source>
</evidence>
<dbReference type="PANTHER" id="PTHR34203:SF15">
    <property type="entry name" value="SLL1173 PROTEIN"/>
    <property type="match status" value="1"/>
</dbReference>
<reference evidence="2" key="1">
    <citation type="submission" date="2020-03" db="EMBL/GenBank/DDBJ databases">
        <title>The deep terrestrial virosphere.</title>
        <authorList>
            <person name="Holmfeldt K."/>
            <person name="Nilsson E."/>
            <person name="Simone D."/>
            <person name="Lopez-Fernandez M."/>
            <person name="Wu X."/>
            <person name="de Brujin I."/>
            <person name="Lundin D."/>
            <person name="Andersson A."/>
            <person name="Bertilsson S."/>
            <person name="Dopson M."/>
        </authorList>
    </citation>
    <scope>NUCLEOTIDE SEQUENCE</scope>
    <source>
        <strain evidence="4">MM171B00430</strain>
        <strain evidence="3">MM415A00685</strain>
        <strain evidence="2">MM415B01060</strain>
    </source>
</reference>
<keyword evidence="2" id="KW-0489">Methyltransferase</keyword>
<name>A0A6M3ISS0_9ZZZZ</name>
<dbReference type="GO" id="GO:0032259">
    <property type="term" value="P:methylation"/>
    <property type="evidence" value="ECO:0007669"/>
    <property type="project" value="UniProtKB-KW"/>
</dbReference>
<dbReference type="NCBIfam" id="TIGR01444">
    <property type="entry name" value="fkbM_fam"/>
    <property type="match status" value="1"/>
</dbReference>
<dbReference type="GO" id="GO:0008168">
    <property type="term" value="F:methyltransferase activity"/>
    <property type="evidence" value="ECO:0007669"/>
    <property type="project" value="UniProtKB-KW"/>
</dbReference>
<dbReference type="InterPro" id="IPR052514">
    <property type="entry name" value="SAM-dependent_MTase"/>
</dbReference>
<evidence type="ECO:0000313" key="4">
    <source>
        <dbReference type="EMBL" id="QJB04179.1"/>
    </source>
</evidence>
<dbReference type="Pfam" id="PF05050">
    <property type="entry name" value="Methyltransf_21"/>
    <property type="match status" value="1"/>
</dbReference>
<dbReference type="EMBL" id="MT143874">
    <property type="protein sequence ID" value="QJB04179.1"/>
    <property type="molecule type" value="Genomic_DNA"/>
</dbReference>
<dbReference type="SUPFAM" id="SSF53335">
    <property type="entry name" value="S-adenosyl-L-methionine-dependent methyltransferases"/>
    <property type="match status" value="1"/>
</dbReference>
<dbReference type="EMBL" id="MT141419">
    <property type="protein sequence ID" value="QJA60729.1"/>
    <property type="molecule type" value="Genomic_DNA"/>
</dbReference>
<dbReference type="InterPro" id="IPR006342">
    <property type="entry name" value="FkbM_mtfrase"/>
</dbReference>
<gene>
    <name evidence="4" type="ORF">MM171B00430_0028</name>
    <name evidence="3" type="ORF">MM415A00685_0028</name>
    <name evidence="2" type="ORF">MM415B01060_0004</name>
</gene>
<accession>A0A6M3ISS0</accession>
<evidence type="ECO:0000259" key="1">
    <source>
        <dbReference type="Pfam" id="PF05050"/>
    </source>
</evidence>
<dbReference type="EMBL" id="MT142430">
    <property type="protein sequence ID" value="QJA80666.1"/>
    <property type="molecule type" value="Genomic_DNA"/>
</dbReference>
<dbReference type="Gene3D" id="3.40.50.150">
    <property type="entry name" value="Vaccinia Virus protein VP39"/>
    <property type="match status" value="1"/>
</dbReference>
<dbReference type="InterPro" id="IPR029063">
    <property type="entry name" value="SAM-dependent_MTases_sf"/>
</dbReference>